<evidence type="ECO:0000256" key="2">
    <source>
        <dbReference type="ARBA" id="ARBA00022692"/>
    </source>
</evidence>
<keyword evidence="3 6" id="KW-1133">Transmembrane helix</keyword>
<evidence type="ECO:0000256" key="5">
    <source>
        <dbReference type="SAM" id="MobiDB-lite"/>
    </source>
</evidence>
<dbReference type="GO" id="GO:0015385">
    <property type="term" value="F:sodium:proton antiporter activity"/>
    <property type="evidence" value="ECO:0007669"/>
    <property type="project" value="InterPro"/>
</dbReference>
<feature type="transmembrane region" description="Helical" evidence="6">
    <location>
        <begin position="535"/>
        <end position="553"/>
    </location>
</feature>
<feature type="transmembrane region" description="Helical" evidence="6">
    <location>
        <begin position="187"/>
        <end position="206"/>
    </location>
</feature>
<feature type="region of interest" description="Disordered" evidence="5">
    <location>
        <begin position="1"/>
        <end position="70"/>
    </location>
</feature>
<feature type="transmembrane region" description="Helical" evidence="6">
    <location>
        <begin position="213"/>
        <end position="233"/>
    </location>
</feature>
<feature type="transmembrane region" description="Helical" evidence="6">
    <location>
        <begin position="444"/>
        <end position="463"/>
    </location>
</feature>
<evidence type="ECO:0000256" key="3">
    <source>
        <dbReference type="ARBA" id="ARBA00022989"/>
    </source>
</evidence>
<dbReference type="EMBL" id="GG745347">
    <property type="protein sequence ID" value="KNE65277.1"/>
    <property type="molecule type" value="Genomic_DNA"/>
</dbReference>
<dbReference type="InterPro" id="IPR006153">
    <property type="entry name" value="Cation/H_exchanger_TM"/>
</dbReference>
<feature type="transmembrane region" description="Helical" evidence="6">
    <location>
        <begin position="599"/>
        <end position="618"/>
    </location>
</feature>
<dbReference type="VEuPathDB" id="FungiDB:AMAG_10920"/>
<keyword evidence="4 6" id="KW-0472">Membrane</keyword>
<sequence>MTGERPGAWPCPPGRVRKSPACLSTRGHARSPAPAVSPRPIAAASTSSPPWRRSAHRRCSPSSPTCRTRRAPPLHALKTERRLDCEPALLETTTSQRQQPRLRPLPALLFPARRRLSACQPPAHAIAPTFSARTRHRPPTVAPAPCPPRTRALQRSHDPPAAHRTRPATAAAVAAMVGGLHIDANEVPVAAAVIGGFLIIFGLYSAVLKERLYLSEALISTTLGCLTGPYLLGVFQPQQWSSLNTIILESSRLVIAMQVMAAVLTLPVQYYRHHWKSILVLLLPVMTCSWLVTAALIYWIMDMDFTKALIIGATMAPTDPILANSIVKGSFADRHVPRHIRYLLSGESACNDSTTAAFVWIGILIFRMGHDVGGLLRDFVLWICLYELALGALFGAVVGWAARRLLKYSELHDLIDQENFLSFAIALSIFVDGVAALLQMNDFLAVLTAAIAFSWDGSFHQVTKKSQIQEVLDNLVNAWFFVFLGSIIPWDVLLHGALPFWRYIVLAIAILGLRRIPVTFAFYPILPSLTNPLEALFVGHFGPIAVGTVYYMAMLRKEFPATSGGDVLAHHLSAAAGTLTTTSTEGSAPTDTFPELEPTIMAVVLASIIVHGMTIPLFKAGTIAARTLSATSTRSRSRSRAAATAPLRPRSNLGVDAISGPMNARPMYAAVPLAAPSGSDATIRGASTDQENGWGTPKVEAVEAAQATAGSLGYVRETTISIVDPAMFLPRRDGDAEVEVEDEVGLVHVVEEVRGRPGAPPGGRRIVE</sequence>
<dbReference type="STRING" id="578462.A0A0L0SRY3"/>
<dbReference type="OrthoDB" id="2190219at2759"/>
<evidence type="ECO:0000256" key="4">
    <source>
        <dbReference type="ARBA" id="ARBA00023136"/>
    </source>
</evidence>
<gene>
    <name evidence="8" type="ORF">AMAG_10920</name>
</gene>
<dbReference type="GO" id="GO:0005886">
    <property type="term" value="C:plasma membrane"/>
    <property type="evidence" value="ECO:0007669"/>
    <property type="project" value="InterPro"/>
</dbReference>
<evidence type="ECO:0000259" key="7">
    <source>
        <dbReference type="Pfam" id="PF00999"/>
    </source>
</evidence>
<keyword evidence="2 6" id="KW-0812">Transmembrane</keyword>
<dbReference type="InterPro" id="IPR004712">
    <property type="entry name" value="Na+/H+_antiporter_fungi"/>
</dbReference>
<dbReference type="GO" id="GO:0120029">
    <property type="term" value="P:proton export across plasma membrane"/>
    <property type="evidence" value="ECO:0007669"/>
    <property type="project" value="InterPro"/>
</dbReference>
<feature type="transmembrane region" description="Helical" evidence="6">
    <location>
        <begin position="278"/>
        <end position="301"/>
    </location>
</feature>
<dbReference type="PANTHER" id="PTHR31382:SF1">
    <property type="entry name" value="SODIUM ION_PROTON EXCHANGER (EUROFUNG)"/>
    <property type="match status" value="1"/>
</dbReference>
<evidence type="ECO:0000256" key="1">
    <source>
        <dbReference type="ARBA" id="ARBA00004141"/>
    </source>
</evidence>
<keyword evidence="9" id="KW-1185">Reference proteome</keyword>
<feature type="region of interest" description="Disordered" evidence="5">
    <location>
        <begin position="127"/>
        <end position="167"/>
    </location>
</feature>
<feature type="domain" description="Cation/H+ exchanger transmembrane" evidence="7">
    <location>
        <begin position="202"/>
        <end position="617"/>
    </location>
</feature>
<evidence type="ECO:0000256" key="6">
    <source>
        <dbReference type="SAM" id="Phobius"/>
    </source>
</evidence>
<dbReference type="Proteomes" id="UP000054350">
    <property type="component" value="Unassembled WGS sequence"/>
</dbReference>
<dbReference type="GO" id="GO:0042391">
    <property type="term" value="P:regulation of membrane potential"/>
    <property type="evidence" value="ECO:0007669"/>
    <property type="project" value="InterPro"/>
</dbReference>
<feature type="compositionally biased region" description="Low complexity" evidence="5">
    <location>
        <begin position="30"/>
        <end position="45"/>
    </location>
</feature>
<accession>A0A0L0SRY3</accession>
<reference evidence="9" key="2">
    <citation type="submission" date="2009-11" db="EMBL/GenBank/DDBJ databases">
        <title>The Genome Sequence of Allomyces macrogynus strain ATCC 38327.</title>
        <authorList>
            <consortium name="The Broad Institute Genome Sequencing Platform"/>
            <person name="Russ C."/>
            <person name="Cuomo C."/>
            <person name="Shea T."/>
            <person name="Young S.K."/>
            <person name="Zeng Q."/>
            <person name="Koehrsen M."/>
            <person name="Haas B."/>
            <person name="Borodovsky M."/>
            <person name="Guigo R."/>
            <person name="Alvarado L."/>
            <person name="Berlin A."/>
            <person name="Borenstein D."/>
            <person name="Chen Z."/>
            <person name="Engels R."/>
            <person name="Freedman E."/>
            <person name="Gellesch M."/>
            <person name="Goldberg J."/>
            <person name="Griggs A."/>
            <person name="Gujja S."/>
            <person name="Heiman D."/>
            <person name="Hepburn T."/>
            <person name="Howarth C."/>
            <person name="Jen D."/>
            <person name="Larson L."/>
            <person name="Lewis B."/>
            <person name="Mehta T."/>
            <person name="Park D."/>
            <person name="Pearson M."/>
            <person name="Roberts A."/>
            <person name="Saif S."/>
            <person name="Shenoy N."/>
            <person name="Sisk P."/>
            <person name="Stolte C."/>
            <person name="Sykes S."/>
            <person name="Walk T."/>
            <person name="White J."/>
            <person name="Yandava C."/>
            <person name="Burger G."/>
            <person name="Gray M.W."/>
            <person name="Holland P.W.H."/>
            <person name="King N."/>
            <person name="Lang F.B.F."/>
            <person name="Roger A.J."/>
            <person name="Ruiz-Trillo I."/>
            <person name="Lander E."/>
            <person name="Nusbaum C."/>
        </authorList>
    </citation>
    <scope>NUCLEOTIDE SEQUENCE [LARGE SCALE GENOMIC DNA]</scope>
    <source>
        <strain evidence="9">ATCC 38327</strain>
    </source>
</reference>
<dbReference type="PANTHER" id="PTHR31382">
    <property type="entry name" value="NA(+)/H(+) ANTIPORTER"/>
    <property type="match status" value="1"/>
</dbReference>
<feature type="transmembrane region" description="Helical" evidence="6">
    <location>
        <begin position="253"/>
        <end position="271"/>
    </location>
</feature>
<evidence type="ECO:0000313" key="9">
    <source>
        <dbReference type="Proteomes" id="UP000054350"/>
    </source>
</evidence>
<name>A0A0L0SRY3_ALLM3</name>
<feature type="transmembrane region" description="Helical" evidence="6">
    <location>
        <begin position="500"/>
        <end position="523"/>
    </location>
</feature>
<organism evidence="8 9">
    <name type="scientific">Allomyces macrogynus (strain ATCC 38327)</name>
    <name type="common">Allomyces javanicus var. macrogynus</name>
    <dbReference type="NCBI Taxonomy" id="578462"/>
    <lineage>
        <taxon>Eukaryota</taxon>
        <taxon>Fungi</taxon>
        <taxon>Fungi incertae sedis</taxon>
        <taxon>Blastocladiomycota</taxon>
        <taxon>Blastocladiomycetes</taxon>
        <taxon>Blastocladiales</taxon>
        <taxon>Blastocladiaceae</taxon>
        <taxon>Allomyces</taxon>
    </lineage>
</organism>
<dbReference type="Gene3D" id="6.10.140.1330">
    <property type="match status" value="1"/>
</dbReference>
<proteinExistence type="predicted"/>
<evidence type="ECO:0000313" key="8">
    <source>
        <dbReference type="EMBL" id="KNE65277.1"/>
    </source>
</evidence>
<protein>
    <recommendedName>
        <fullName evidence="7">Cation/H+ exchanger transmembrane domain-containing protein</fullName>
    </recommendedName>
</protein>
<reference evidence="8 9" key="1">
    <citation type="submission" date="2009-11" db="EMBL/GenBank/DDBJ databases">
        <title>Annotation of Allomyces macrogynus ATCC 38327.</title>
        <authorList>
            <consortium name="The Broad Institute Genome Sequencing Platform"/>
            <person name="Russ C."/>
            <person name="Cuomo C."/>
            <person name="Burger G."/>
            <person name="Gray M.W."/>
            <person name="Holland P.W.H."/>
            <person name="King N."/>
            <person name="Lang F.B.F."/>
            <person name="Roger A.J."/>
            <person name="Ruiz-Trillo I."/>
            <person name="Young S.K."/>
            <person name="Zeng Q."/>
            <person name="Gargeya S."/>
            <person name="Fitzgerald M."/>
            <person name="Haas B."/>
            <person name="Abouelleil A."/>
            <person name="Alvarado L."/>
            <person name="Arachchi H.M."/>
            <person name="Berlin A."/>
            <person name="Chapman S.B."/>
            <person name="Gearin G."/>
            <person name="Goldberg J."/>
            <person name="Griggs A."/>
            <person name="Gujja S."/>
            <person name="Hansen M."/>
            <person name="Heiman D."/>
            <person name="Howarth C."/>
            <person name="Larimer J."/>
            <person name="Lui A."/>
            <person name="MacDonald P.J.P."/>
            <person name="McCowen C."/>
            <person name="Montmayeur A."/>
            <person name="Murphy C."/>
            <person name="Neiman D."/>
            <person name="Pearson M."/>
            <person name="Priest M."/>
            <person name="Roberts A."/>
            <person name="Saif S."/>
            <person name="Shea T."/>
            <person name="Sisk P."/>
            <person name="Stolte C."/>
            <person name="Sykes S."/>
            <person name="Wortman J."/>
            <person name="Nusbaum C."/>
            <person name="Birren B."/>
        </authorList>
    </citation>
    <scope>NUCLEOTIDE SEQUENCE [LARGE SCALE GENOMIC DNA]</scope>
    <source>
        <strain evidence="8 9">ATCC 38327</strain>
    </source>
</reference>
<dbReference type="AlphaFoldDB" id="A0A0L0SRY3"/>
<feature type="transmembrane region" description="Helical" evidence="6">
    <location>
        <begin position="379"/>
        <end position="400"/>
    </location>
</feature>
<dbReference type="Pfam" id="PF00999">
    <property type="entry name" value="Na_H_Exchanger"/>
    <property type="match status" value="1"/>
</dbReference>
<feature type="transmembrane region" description="Helical" evidence="6">
    <location>
        <begin position="420"/>
        <end position="438"/>
    </location>
</feature>
<feature type="transmembrane region" description="Helical" evidence="6">
    <location>
        <begin position="475"/>
        <end position="494"/>
    </location>
</feature>
<dbReference type="GO" id="GO:0036376">
    <property type="term" value="P:sodium ion export across plasma membrane"/>
    <property type="evidence" value="ECO:0007669"/>
    <property type="project" value="InterPro"/>
</dbReference>
<dbReference type="eggNOG" id="KOG4505">
    <property type="taxonomic scope" value="Eukaryota"/>
</dbReference>
<comment type="subcellular location">
    <subcellularLocation>
        <location evidence="1">Membrane</location>
        <topology evidence="1">Multi-pass membrane protein</topology>
    </subcellularLocation>
</comment>